<dbReference type="Proteomes" id="UP000265703">
    <property type="component" value="Unassembled WGS sequence"/>
</dbReference>
<comment type="caution">
    <text evidence="1">The sequence shown here is derived from an EMBL/GenBank/DDBJ whole genome shotgun (WGS) entry which is preliminary data.</text>
</comment>
<protein>
    <submittedName>
        <fullName evidence="1">Uncharacterized protein</fullName>
    </submittedName>
</protein>
<name>A0A397S7E2_9GLOM</name>
<sequence length="70" mass="8216">MFSLLINNNNTKVTYLYMPQDINHDLITGANHYFSEIEFLSCNTRMNDDIAASLIEKFRRVPKLTVYPIF</sequence>
<dbReference type="OrthoDB" id="2330282at2759"/>
<accession>A0A397S7E2</accession>
<dbReference type="AlphaFoldDB" id="A0A397S7E2"/>
<reference evidence="1 2" key="1">
    <citation type="submission" date="2018-06" db="EMBL/GenBank/DDBJ databases">
        <title>Comparative genomics reveals the genomic features of Rhizophagus irregularis, R. cerebriforme, R. diaphanum and Gigaspora rosea, and their symbiotic lifestyle signature.</title>
        <authorList>
            <person name="Morin E."/>
            <person name="San Clemente H."/>
            <person name="Chen E.C.H."/>
            <person name="De La Providencia I."/>
            <person name="Hainaut M."/>
            <person name="Kuo A."/>
            <person name="Kohler A."/>
            <person name="Murat C."/>
            <person name="Tang N."/>
            <person name="Roy S."/>
            <person name="Loubradou J."/>
            <person name="Henrissat B."/>
            <person name="Grigoriev I.V."/>
            <person name="Corradi N."/>
            <person name="Roux C."/>
            <person name="Martin F.M."/>
        </authorList>
    </citation>
    <scope>NUCLEOTIDE SEQUENCE [LARGE SCALE GENOMIC DNA]</scope>
    <source>
        <strain evidence="1 2">DAOM 227022</strain>
    </source>
</reference>
<evidence type="ECO:0000313" key="1">
    <source>
        <dbReference type="EMBL" id="RIA78661.1"/>
    </source>
</evidence>
<dbReference type="EMBL" id="QKYT01002461">
    <property type="protein sequence ID" value="RIA78661.1"/>
    <property type="molecule type" value="Genomic_DNA"/>
</dbReference>
<proteinExistence type="predicted"/>
<gene>
    <name evidence="1" type="ORF">C1645_842726</name>
</gene>
<keyword evidence="2" id="KW-1185">Reference proteome</keyword>
<evidence type="ECO:0000313" key="2">
    <source>
        <dbReference type="Proteomes" id="UP000265703"/>
    </source>
</evidence>
<organism evidence="1 2">
    <name type="scientific">Glomus cerebriforme</name>
    <dbReference type="NCBI Taxonomy" id="658196"/>
    <lineage>
        <taxon>Eukaryota</taxon>
        <taxon>Fungi</taxon>
        <taxon>Fungi incertae sedis</taxon>
        <taxon>Mucoromycota</taxon>
        <taxon>Glomeromycotina</taxon>
        <taxon>Glomeromycetes</taxon>
        <taxon>Glomerales</taxon>
        <taxon>Glomeraceae</taxon>
        <taxon>Glomus</taxon>
    </lineage>
</organism>